<name>A0A7J0CK14_STRMI</name>
<protein>
    <recommendedName>
        <fullName evidence="4">PH domain-containing protein</fullName>
    </recommendedName>
</protein>
<evidence type="ECO:0000256" key="1">
    <source>
        <dbReference type="SAM" id="Phobius"/>
    </source>
</evidence>
<comment type="caution">
    <text evidence="2">The sequence shown here is derived from an EMBL/GenBank/DDBJ whole genome shotgun (WGS) entry which is preliminary data.</text>
</comment>
<dbReference type="RefSeq" id="WP_032758301.1">
    <property type="nucleotide sequence ID" value="NZ_BMUG01000011.1"/>
</dbReference>
<dbReference type="EMBL" id="BLWD01000001">
    <property type="protein sequence ID" value="GFN02832.1"/>
    <property type="molecule type" value="Genomic_DNA"/>
</dbReference>
<reference evidence="2 3" key="1">
    <citation type="submission" date="2020-05" db="EMBL/GenBank/DDBJ databases">
        <title>Whole genome shotgun sequence of Streptomyces microflavus NBRC 13062.</title>
        <authorList>
            <person name="Komaki H."/>
            <person name="Tamura T."/>
        </authorList>
    </citation>
    <scope>NUCLEOTIDE SEQUENCE [LARGE SCALE GENOMIC DNA]</scope>
    <source>
        <strain evidence="2 3">NBRC 13062</strain>
    </source>
</reference>
<keyword evidence="1" id="KW-0812">Transmembrane</keyword>
<evidence type="ECO:0000313" key="3">
    <source>
        <dbReference type="Proteomes" id="UP000498740"/>
    </source>
</evidence>
<proteinExistence type="predicted"/>
<keyword evidence="1" id="KW-0472">Membrane</keyword>
<feature type="transmembrane region" description="Helical" evidence="1">
    <location>
        <begin position="31"/>
        <end position="52"/>
    </location>
</feature>
<organism evidence="2 3">
    <name type="scientific">Streptomyces microflavus</name>
    <name type="common">Streptomyces lipmanii</name>
    <dbReference type="NCBI Taxonomy" id="1919"/>
    <lineage>
        <taxon>Bacteria</taxon>
        <taxon>Bacillati</taxon>
        <taxon>Actinomycetota</taxon>
        <taxon>Actinomycetes</taxon>
        <taxon>Kitasatosporales</taxon>
        <taxon>Streptomycetaceae</taxon>
        <taxon>Streptomyces</taxon>
    </lineage>
</organism>
<evidence type="ECO:0000313" key="2">
    <source>
        <dbReference type="EMBL" id="GFN02832.1"/>
    </source>
</evidence>
<feature type="transmembrane region" description="Helical" evidence="1">
    <location>
        <begin position="58"/>
        <end position="78"/>
    </location>
</feature>
<keyword evidence="1" id="KW-1133">Transmembrane helix</keyword>
<accession>A0A7J0CK14</accession>
<dbReference type="AlphaFoldDB" id="A0A7J0CK14"/>
<gene>
    <name evidence="2" type="ORF">Smic_13880</name>
</gene>
<dbReference type="Proteomes" id="UP000498740">
    <property type="component" value="Unassembled WGS sequence"/>
</dbReference>
<sequence length="172" mass="19037">MTNRWGEYEAAAEEDESLPLEYAVLPGQRRLWRWIAGGWAVTYALAALYMGAGSDAALPMWVAALVCLPVTAGAVHSWRKAAGGTRIDEDGVTTGVWPYRRLCRWEEIRAVTTVRTGSGPSARTFIQLIRQDSRAVTLQAPVDLAENPDHRFRRAHAVVRSTWEERCAGGTP</sequence>
<evidence type="ECO:0008006" key="4">
    <source>
        <dbReference type="Google" id="ProtNLM"/>
    </source>
</evidence>